<dbReference type="Gene3D" id="1.10.10.10">
    <property type="entry name" value="Winged helix-like DNA-binding domain superfamily/Winged helix DNA-binding domain"/>
    <property type="match status" value="1"/>
</dbReference>
<dbReference type="PRINTS" id="PR00598">
    <property type="entry name" value="HTHMARR"/>
</dbReference>
<dbReference type="GO" id="GO:0003700">
    <property type="term" value="F:DNA-binding transcription factor activity"/>
    <property type="evidence" value="ECO:0007669"/>
    <property type="project" value="InterPro"/>
</dbReference>
<organism evidence="5 6">
    <name type="scientific">Anaeromicropila herbilytica</name>
    <dbReference type="NCBI Taxonomy" id="2785025"/>
    <lineage>
        <taxon>Bacteria</taxon>
        <taxon>Bacillati</taxon>
        <taxon>Bacillota</taxon>
        <taxon>Clostridia</taxon>
        <taxon>Lachnospirales</taxon>
        <taxon>Lachnospiraceae</taxon>
        <taxon>Anaeromicropila</taxon>
    </lineage>
</organism>
<dbReference type="PANTHER" id="PTHR42756">
    <property type="entry name" value="TRANSCRIPTIONAL REGULATOR, MARR"/>
    <property type="match status" value="1"/>
</dbReference>
<dbReference type="PROSITE" id="PS50995">
    <property type="entry name" value="HTH_MARR_2"/>
    <property type="match status" value="1"/>
</dbReference>
<proteinExistence type="predicted"/>
<evidence type="ECO:0000256" key="3">
    <source>
        <dbReference type="ARBA" id="ARBA00023163"/>
    </source>
</evidence>
<sequence length="154" mass="18306">MEEIKLEQLVLNMVNFHHIFEQEFTRLIPEINNSEISPLLSKILNEIHNEGITTASRISKSLDLSVPNTSRSINKLYKLGYIQKEQDKKDRRIVYLTLSIKGLELMRQYLIIYQEQFIKRLVVLSEQEIDELNHSFETVKTHFIKMRDLNNNKF</sequence>
<dbReference type="InterPro" id="IPR036388">
    <property type="entry name" value="WH-like_DNA-bd_sf"/>
</dbReference>
<dbReference type="PANTHER" id="PTHR42756:SF1">
    <property type="entry name" value="TRANSCRIPTIONAL REPRESSOR OF EMRAB OPERON"/>
    <property type="match status" value="1"/>
</dbReference>
<feature type="domain" description="HTH marR-type" evidence="4">
    <location>
        <begin position="3"/>
        <end position="141"/>
    </location>
</feature>
<dbReference type="RefSeq" id="WP_271714658.1">
    <property type="nucleotide sequence ID" value="NZ_AP024169.1"/>
</dbReference>
<accession>A0A7R7IBB6</accession>
<keyword evidence="6" id="KW-1185">Reference proteome</keyword>
<evidence type="ECO:0000256" key="1">
    <source>
        <dbReference type="ARBA" id="ARBA00023015"/>
    </source>
</evidence>
<dbReference type="InterPro" id="IPR011991">
    <property type="entry name" value="ArsR-like_HTH"/>
</dbReference>
<dbReference type="InterPro" id="IPR000835">
    <property type="entry name" value="HTH_MarR-typ"/>
</dbReference>
<dbReference type="GO" id="GO:0003677">
    <property type="term" value="F:DNA binding"/>
    <property type="evidence" value="ECO:0007669"/>
    <property type="project" value="UniProtKB-KW"/>
</dbReference>
<evidence type="ECO:0000313" key="5">
    <source>
        <dbReference type="EMBL" id="BCN29377.1"/>
    </source>
</evidence>
<reference evidence="5 6" key="1">
    <citation type="submission" date="2020-11" db="EMBL/GenBank/DDBJ databases">
        <title>Draft genome sequencing of a Lachnospiraceae strain isolated from anoxic soil subjected to BSD treatment.</title>
        <authorList>
            <person name="Uek A."/>
            <person name="Tonouchi A."/>
        </authorList>
    </citation>
    <scope>NUCLEOTIDE SEQUENCE [LARGE SCALE GENOMIC DNA]</scope>
    <source>
        <strain evidence="5 6">TB5</strain>
    </source>
</reference>
<protein>
    <recommendedName>
        <fullName evidence="4">HTH marR-type domain-containing protein</fullName>
    </recommendedName>
</protein>
<evidence type="ECO:0000259" key="4">
    <source>
        <dbReference type="PROSITE" id="PS50995"/>
    </source>
</evidence>
<gene>
    <name evidence="5" type="ORF">bsdtb5_06720</name>
</gene>
<evidence type="ECO:0000313" key="6">
    <source>
        <dbReference type="Proteomes" id="UP000595897"/>
    </source>
</evidence>
<dbReference type="KEGG" id="ahb:bsdtb5_06720"/>
<evidence type="ECO:0000256" key="2">
    <source>
        <dbReference type="ARBA" id="ARBA00023125"/>
    </source>
</evidence>
<dbReference type="SUPFAM" id="SSF46785">
    <property type="entry name" value="Winged helix' DNA-binding domain"/>
    <property type="match status" value="1"/>
</dbReference>
<dbReference type="Proteomes" id="UP000595897">
    <property type="component" value="Chromosome"/>
</dbReference>
<dbReference type="AlphaFoldDB" id="A0A7R7IBB6"/>
<name>A0A7R7IBB6_9FIRM</name>
<dbReference type="SMART" id="SM00347">
    <property type="entry name" value="HTH_MARR"/>
    <property type="match status" value="1"/>
</dbReference>
<keyword evidence="3" id="KW-0804">Transcription</keyword>
<keyword evidence="1" id="KW-0805">Transcription regulation</keyword>
<keyword evidence="2" id="KW-0238">DNA-binding</keyword>
<dbReference type="Pfam" id="PF01047">
    <property type="entry name" value="MarR"/>
    <property type="match status" value="1"/>
</dbReference>
<dbReference type="InterPro" id="IPR036390">
    <property type="entry name" value="WH_DNA-bd_sf"/>
</dbReference>
<dbReference type="CDD" id="cd00090">
    <property type="entry name" value="HTH_ARSR"/>
    <property type="match status" value="1"/>
</dbReference>
<dbReference type="EMBL" id="AP024169">
    <property type="protein sequence ID" value="BCN29377.1"/>
    <property type="molecule type" value="Genomic_DNA"/>
</dbReference>